<dbReference type="InterPro" id="IPR007110">
    <property type="entry name" value="Ig-like_dom"/>
</dbReference>
<dbReference type="SUPFAM" id="SSF48726">
    <property type="entry name" value="Immunoglobulin"/>
    <property type="match status" value="1"/>
</dbReference>
<keyword evidence="2" id="KW-1133">Transmembrane helix</keyword>
<feature type="domain" description="Ig-like" evidence="3">
    <location>
        <begin position="662"/>
        <end position="774"/>
    </location>
</feature>
<dbReference type="PROSITE" id="PS50835">
    <property type="entry name" value="IG_LIKE"/>
    <property type="match status" value="1"/>
</dbReference>
<accession>A0ABP1PMG2</accession>
<evidence type="ECO:0000256" key="1">
    <source>
        <dbReference type="SAM" id="MobiDB-lite"/>
    </source>
</evidence>
<comment type="caution">
    <text evidence="4">The sequence shown here is derived from an EMBL/GenBank/DDBJ whole genome shotgun (WGS) entry which is preliminary data.</text>
</comment>
<organism evidence="4 5">
    <name type="scientific">Orchesella dallaii</name>
    <dbReference type="NCBI Taxonomy" id="48710"/>
    <lineage>
        <taxon>Eukaryota</taxon>
        <taxon>Metazoa</taxon>
        <taxon>Ecdysozoa</taxon>
        <taxon>Arthropoda</taxon>
        <taxon>Hexapoda</taxon>
        <taxon>Collembola</taxon>
        <taxon>Entomobryomorpha</taxon>
        <taxon>Entomobryoidea</taxon>
        <taxon>Orchesellidae</taxon>
        <taxon>Orchesellinae</taxon>
        <taxon>Orchesella</taxon>
    </lineage>
</organism>
<name>A0ABP1PMG2_9HEXA</name>
<feature type="region of interest" description="Disordered" evidence="1">
    <location>
        <begin position="454"/>
        <end position="477"/>
    </location>
</feature>
<dbReference type="InterPro" id="IPR036179">
    <property type="entry name" value="Ig-like_dom_sf"/>
</dbReference>
<keyword evidence="2" id="KW-0472">Membrane</keyword>
<proteinExistence type="predicted"/>
<sequence length="781" mass="87829">MLSKPTLPFTFICTAVVLLQDYDCAKSTSRGRHSLNPEFWLGRYKIINRKLVSVATDFIHSTFEDDFISKNESDYIIFEDVMSVLLICEAKYPIEVKFLHPEELPYPSSVHIRTVSERISEFNEDLDEPQNQGFVFYTSIEFENAKFFSSTLICQSIENSAINSSIHVYKLGQFSSHLTISCIQLFQFILPTFVLTLILLYVIIFISHQTIEAIDAIERQGETIQISVDAKTPLQVELPCRPANPTASVTLQKQTQTTVCQNEQYDNVPIWSDFKWSSFDPKIGFTLTLPKSQIYFDSIPPPVSLFGLYKCSIGGGDDDQFVFVNVTRKSADQTPNDPTFQTKFILRENATAGRVSTGTNHLPDRDNGFYKCCTGVPYIPPIILGLPCETTLECDIHKAMLIKIEKHIASTSSSHRTSVPRESLNNISYDCALIALYGGSTIYYKLISTTSEKQTKTNKPQITRTSNHPVKEQDNDHEPLSLARNVGVNRKIGISIGKPIPENWHWRMMNRKLNKIWRSTRTAFTNLLYSLNPPESISKLQTITILEVEDKTKDVYEGESIYCMCFSLSMFHSGGGYLRINWKNGTNLVLEEAEYSTAIIEASAANSIHFSGLDAFGINPTIAKLIEADMEMTSVECFQPVWNSSRWENIKIEIEVHASLKPVFSGASDEIMYVNMNETGHEIVCELVQGKPPPETITVTKDKVPITARMNIQPVQANTTTYTPLITRTVININPDVDNIVIIKLPAISYESHGVYACTAENGKGKAVKTVRLIVVGKQDV</sequence>
<gene>
    <name evidence="4" type="ORF">ODALV1_LOCUS1640</name>
</gene>
<dbReference type="EMBL" id="CAXLJM020000005">
    <property type="protein sequence ID" value="CAL8071271.1"/>
    <property type="molecule type" value="Genomic_DNA"/>
</dbReference>
<keyword evidence="5" id="KW-1185">Reference proteome</keyword>
<protein>
    <recommendedName>
        <fullName evidence="3">Ig-like domain-containing protein</fullName>
    </recommendedName>
</protein>
<feature type="compositionally biased region" description="Polar residues" evidence="1">
    <location>
        <begin position="454"/>
        <end position="468"/>
    </location>
</feature>
<reference evidence="4 5" key="1">
    <citation type="submission" date="2024-08" db="EMBL/GenBank/DDBJ databases">
        <authorList>
            <person name="Cucini C."/>
            <person name="Frati F."/>
        </authorList>
    </citation>
    <scope>NUCLEOTIDE SEQUENCE [LARGE SCALE GENOMIC DNA]</scope>
</reference>
<dbReference type="Proteomes" id="UP001642540">
    <property type="component" value="Unassembled WGS sequence"/>
</dbReference>
<dbReference type="InterPro" id="IPR013783">
    <property type="entry name" value="Ig-like_fold"/>
</dbReference>
<keyword evidence="2" id="KW-0812">Transmembrane</keyword>
<evidence type="ECO:0000313" key="4">
    <source>
        <dbReference type="EMBL" id="CAL8071271.1"/>
    </source>
</evidence>
<feature type="transmembrane region" description="Helical" evidence="2">
    <location>
        <begin position="185"/>
        <end position="206"/>
    </location>
</feature>
<evidence type="ECO:0000313" key="5">
    <source>
        <dbReference type="Proteomes" id="UP001642540"/>
    </source>
</evidence>
<dbReference type="Gene3D" id="2.60.40.10">
    <property type="entry name" value="Immunoglobulins"/>
    <property type="match status" value="2"/>
</dbReference>
<evidence type="ECO:0000259" key="3">
    <source>
        <dbReference type="PROSITE" id="PS50835"/>
    </source>
</evidence>
<evidence type="ECO:0000256" key="2">
    <source>
        <dbReference type="SAM" id="Phobius"/>
    </source>
</evidence>